<dbReference type="CDD" id="cd07185">
    <property type="entry name" value="OmpA_C-like"/>
    <property type="match status" value="1"/>
</dbReference>
<dbReference type="RefSeq" id="WP_320296547.1">
    <property type="nucleotide sequence ID" value="NZ_JAVIIU010000007.1"/>
</dbReference>
<keyword evidence="1 2" id="KW-0472">Membrane</keyword>
<evidence type="ECO:0000256" key="2">
    <source>
        <dbReference type="SAM" id="Phobius"/>
    </source>
</evidence>
<gene>
    <name evidence="4" type="ORF">RFM52_26295</name>
</gene>
<keyword evidence="2" id="KW-0812">Transmembrane</keyword>
<organism evidence="4 5">
    <name type="scientific">Mesorhizobium humile</name>
    <dbReference type="NCBI Taxonomy" id="3072313"/>
    <lineage>
        <taxon>Bacteria</taxon>
        <taxon>Pseudomonadati</taxon>
        <taxon>Pseudomonadota</taxon>
        <taxon>Alphaproteobacteria</taxon>
        <taxon>Hyphomicrobiales</taxon>
        <taxon>Phyllobacteriaceae</taxon>
        <taxon>Mesorhizobium</taxon>
    </lineage>
</organism>
<keyword evidence="2" id="KW-1133">Transmembrane helix</keyword>
<evidence type="ECO:0000313" key="4">
    <source>
        <dbReference type="EMBL" id="MDX8488683.1"/>
    </source>
</evidence>
<dbReference type="InterPro" id="IPR006665">
    <property type="entry name" value="OmpA-like"/>
</dbReference>
<comment type="caution">
    <text evidence="4">The sequence shown here is derived from an EMBL/GenBank/DDBJ whole genome shotgun (WGS) entry which is preliminary data.</text>
</comment>
<dbReference type="Pfam" id="PF00691">
    <property type="entry name" value="OmpA"/>
    <property type="match status" value="1"/>
</dbReference>
<dbReference type="Gene3D" id="3.30.1330.60">
    <property type="entry name" value="OmpA-like domain"/>
    <property type="match status" value="1"/>
</dbReference>
<keyword evidence="5" id="KW-1185">Reference proteome</keyword>
<sequence length="622" mass="67261">MTSAAGQNREIEQLRKLLFQTEAARLEALGADVALLQQYIGSPSRLETATADILVAALERAEVVRPRELANVIAPSVVSAIRSEIRNSRDLMVDALYPITGRLVSAAVANAFKELVARLEQRLNALTSTELWIGRIKSLATGRPISEFVLANASPPRVNRLLMIERGNGRLVADWKRQETSDERADLLSAMVAAILEFSVQALAGEGNLQQLDFGGREIVLRASPRFILAAECIGPLRPTDDARINSLFFDTIETMDGGIGCDAAMLASLASSIEAGRAVEPKPRRSAKVVLFVLAALVAAGLAWLASVYWTRTMLERRTNDALQELAGKEPLLETFPLRLDFDHGNRSVSVSGIEPSQVQTTPLIDALAKAATPYRVVGRIGVVPGTEQLATLSADIDALRQSATGLQAGIDENRRALAELRQSLAGLQRSAGETGEAVAGQRQSLASLQARIDQARVPSEEEAKSLAGLQAGLDQTRAALTEETKSRNQQYDAMRSIADGPAERLDRFMTATAIFFGDADAFADDKAADQQIRDLAGLLAGNDLRIRVVGHADDTGTETTNRAVARKRADQVVRKLTSLGIEPSRLFVVSRSSSMPISDVPSEGNRRVTFENVFRAERPQ</sequence>
<feature type="domain" description="OmpA-like" evidence="3">
    <location>
        <begin position="505"/>
        <end position="618"/>
    </location>
</feature>
<dbReference type="PANTHER" id="PTHR30329">
    <property type="entry name" value="STATOR ELEMENT OF FLAGELLAR MOTOR COMPLEX"/>
    <property type="match status" value="1"/>
</dbReference>
<dbReference type="InterPro" id="IPR050330">
    <property type="entry name" value="Bact_OuterMem_StrucFunc"/>
</dbReference>
<dbReference type="PANTHER" id="PTHR30329:SF21">
    <property type="entry name" value="LIPOPROTEIN YIAD-RELATED"/>
    <property type="match status" value="1"/>
</dbReference>
<evidence type="ECO:0000259" key="3">
    <source>
        <dbReference type="PROSITE" id="PS51123"/>
    </source>
</evidence>
<evidence type="ECO:0000313" key="5">
    <source>
        <dbReference type="Proteomes" id="UP001280156"/>
    </source>
</evidence>
<feature type="transmembrane region" description="Helical" evidence="2">
    <location>
        <begin position="290"/>
        <end position="311"/>
    </location>
</feature>
<accession>A0ABU4YNW1</accession>
<dbReference type="SUPFAM" id="SSF103088">
    <property type="entry name" value="OmpA-like"/>
    <property type="match status" value="1"/>
</dbReference>
<dbReference type="EMBL" id="JAVIIV010000022">
    <property type="protein sequence ID" value="MDX8488683.1"/>
    <property type="molecule type" value="Genomic_DNA"/>
</dbReference>
<name>A0ABU4YNW1_9HYPH</name>
<reference evidence="4 5" key="1">
    <citation type="submission" date="2023-08" db="EMBL/GenBank/DDBJ databases">
        <title>Implementing the SeqCode for naming new Mesorhizobium species isolated from Vachellia karroo root nodules.</title>
        <authorList>
            <person name="Van Lill M."/>
        </authorList>
    </citation>
    <scope>NUCLEOTIDE SEQUENCE [LARGE SCALE GENOMIC DNA]</scope>
    <source>
        <strain evidence="4 5">VK2B</strain>
    </source>
</reference>
<evidence type="ECO:0000256" key="1">
    <source>
        <dbReference type="PROSITE-ProRule" id="PRU00473"/>
    </source>
</evidence>
<dbReference type="InterPro" id="IPR036737">
    <property type="entry name" value="OmpA-like_sf"/>
</dbReference>
<dbReference type="Proteomes" id="UP001280156">
    <property type="component" value="Unassembled WGS sequence"/>
</dbReference>
<proteinExistence type="predicted"/>
<protein>
    <submittedName>
        <fullName evidence="4">OmpA family protein</fullName>
    </submittedName>
</protein>
<dbReference type="PROSITE" id="PS51123">
    <property type="entry name" value="OMPA_2"/>
    <property type="match status" value="1"/>
</dbReference>